<dbReference type="HOGENOM" id="CLU_000288_22_0_1"/>
<evidence type="ECO:0000256" key="3">
    <source>
        <dbReference type="ARBA" id="ARBA00009592"/>
    </source>
</evidence>
<dbReference type="GO" id="GO:0005524">
    <property type="term" value="F:ATP binding"/>
    <property type="evidence" value="ECO:0007669"/>
    <property type="project" value="InterPro"/>
</dbReference>
<keyword evidence="10" id="KW-0472">Membrane</keyword>
<dbReference type="PROSITE" id="PS00108">
    <property type="entry name" value="PROTEIN_KINASE_ST"/>
    <property type="match status" value="1"/>
</dbReference>
<sequence>MPKNSNSPDKTILFVILEVANIAKYKSISIHLSLFLDEDPYQLGSTVVVSGNELNDTDRQALLEFKAKIVGDELGILHSWNNSVHFCQWCGVKCGLGRQRLTKLDLRSLKLMGSSSPYIGSLSFLKVLNLRDNSFSQELPQEIGRLGRLRELELRGNFLGAGVNGLSGIVPPSIFNLSMIKTLDISSNQFHGSLPSKLGITMPVLETFYIYYVHGAIKYQVPFPLVTGNLQKQQELDLGINSLSGVIPPSLGNLKMLNQLGLNHNNLHGTIPSSLGKCENLVALDLSDNNLSGTIPPGVAGLSSLSMYLDLSSNQLTGVLPIEIGNLKNLGMVQTDGVFENASATWVQGNNKLCGGTPDFQLPSCEGSFGSVYKGVLEENGTVIATKVLNLFSPGSSRRFMAECKALRNIRHRNLVKILTACSGFDYHGNDFKALVYEFMVNGSLEDWLHPSFDSNESEESVKKLNFYQRTNVAIDVACALGYLHHHCETSIVHCDLKPSNILLDDQFIGHVEYGMGSEVSTNGDVYSHSILSLEMFSGMRPTDEVFKEGLNLHNLVKAALPE</sequence>
<dbReference type="SUPFAM" id="SSF56112">
    <property type="entry name" value="Protein kinase-like (PK-like)"/>
    <property type="match status" value="1"/>
</dbReference>
<keyword evidence="6" id="KW-0812">Transmembrane</keyword>
<keyword evidence="7" id="KW-0732">Signal</keyword>
<dbReference type="Pfam" id="PF08263">
    <property type="entry name" value="LRRNT_2"/>
    <property type="match status" value="1"/>
</dbReference>
<dbReference type="FunFam" id="3.80.10.10:FF:000041">
    <property type="entry name" value="LRR receptor-like serine/threonine-protein kinase ERECTA"/>
    <property type="match status" value="1"/>
</dbReference>
<dbReference type="InParanoid" id="A0A061EY88"/>
<evidence type="ECO:0000256" key="9">
    <source>
        <dbReference type="ARBA" id="ARBA00022989"/>
    </source>
</evidence>
<evidence type="ECO:0000256" key="2">
    <source>
        <dbReference type="ARBA" id="ARBA00008684"/>
    </source>
</evidence>
<evidence type="ECO:0000256" key="7">
    <source>
        <dbReference type="ARBA" id="ARBA00022729"/>
    </source>
</evidence>
<comment type="subcellular location">
    <subcellularLocation>
        <location evidence="1">Cell membrane</location>
        <topology evidence="1">Single-pass type I membrane protein</topology>
    </subcellularLocation>
</comment>
<reference evidence="14 15" key="1">
    <citation type="journal article" date="2013" name="Genome Biol.">
        <title>The genome sequence of the most widely cultivated cacao type and its use to identify candidate genes regulating pod color.</title>
        <authorList>
            <person name="Motamayor J.C."/>
            <person name="Mockaitis K."/>
            <person name="Schmutz J."/>
            <person name="Haiminen N."/>
            <person name="Iii D.L."/>
            <person name="Cornejo O."/>
            <person name="Findley S.D."/>
            <person name="Zheng P."/>
            <person name="Utro F."/>
            <person name="Royaert S."/>
            <person name="Saski C."/>
            <person name="Jenkins J."/>
            <person name="Podicheti R."/>
            <person name="Zhao M."/>
            <person name="Scheffler B.E."/>
            <person name="Stack J.C."/>
            <person name="Feltus F.A."/>
            <person name="Mustiga G.M."/>
            <person name="Amores F."/>
            <person name="Phillips W."/>
            <person name="Marelli J.P."/>
            <person name="May G.D."/>
            <person name="Shapiro H."/>
            <person name="Ma J."/>
            <person name="Bustamante C.D."/>
            <person name="Schnell R.J."/>
            <person name="Main D."/>
            <person name="Gilbert D."/>
            <person name="Parida L."/>
            <person name="Kuhn D.N."/>
        </authorList>
    </citation>
    <scope>NUCLEOTIDE SEQUENCE [LARGE SCALE GENOMIC DNA]</scope>
    <source>
        <strain evidence="15">cv. Matina 1-6</strain>
    </source>
</reference>
<dbReference type="InterPro" id="IPR013210">
    <property type="entry name" value="LRR_N_plant-typ"/>
</dbReference>
<evidence type="ECO:0000259" key="13">
    <source>
        <dbReference type="PROSITE" id="PS50011"/>
    </source>
</evidence>
<dbReference type="InterPro" id="IPR001611">
    <property type="entry name" value="Leu-rich_rpt"/>
</dbReference>
<evidence type="ECO:0000256" key="12">
    <source>
        <dbReference type="ARBA" id="ARBA00023180"/>
    </source>
</evidence>
<keyword evidence="15" id="KW-1185">Reference proteome</keyword>
<dbReference type="SUPFAM" id="SSF52058">
    <property type="entry name" value="L domain-like"/>
    <property type="match status" value="1"/>
</dbReference>
<evidence type="ECO:0000256" key="4">
    <source>
        <dbReference type="ARBA" id="ARBA00022475"/>
    </source>
</evidence>
<dbReference type="InterPro" id="IPR011009">
    <property type="entry name" value="Kinase-like_dom_sf"/>
</dbReference>
<dbReference type="PANTHER" id="PTHR48052">
    <property type="entry name" value="UNNAMED PRODUCT"/>
    <property type="match status" value="1"/>
</dbReference>
<dbReference type="Pfam" id="PF00560">
    <property type="entry name" value="LRR_1"/>
    <property type="match status" value="5"/>
</dbReference>
<evidence type="ECO:0000256" key="8">
    <source>
        <dbReference type="ARBA" id="ARBA00022737"/>
    </source>
</evidence>
<keyword evidence="14" id="KW-0808">Transferase</keyword>
<keyword evidence="8" id="KW-0677">Repeat</keyword>
<name>A0A061EY88_THECC</name>
<dbReference type="Pfam" id="PF00069">
    <property type="entry name" value="Pkinase"/>
    <property type="match status" value="1"/>
</dbReference>
<dbReference type="OMA" id="YSTHADG"/>
<evidence type="ECO:0000313" key="14">
    <source>
        <dbReference type="EMBL" id="EOY10065.1"/>
    </source>
</evidence>
<dbReference type="GO" id="GO:0005886">
    <property type="term" value="C:plasma membrane"/>
    <property type="evidence" value="ECO:0007669"/>
    <property type="project" value="UniProtKB-SubCell"/>
</dbReference>
<dbReference type="PROSITE" id="PS50011">
    <property type="entry name" value="PROTEIN_KINASE_DOM"/>
    <property type="match status" value="1"/>
</dbReference>
<keyword evidence="9" id="KW-1133">Transmembrane helix</keyword>
<keyword evidence="14" id="KW-0418">Kinase</keyword>
<protein>
    <submittedName>
        <fullName evidence="14">Leucine-rich repeat protein kinase family protein, putative</fullName>
    </submittedName>
</protein>
<evidence type="ECO:0000256" key="1">
    <source>
        <dbReference type="ARBA" id="ARBA00004251"/>
    </source>
</evidence>
<dbReference type="SMART" id="SM00220">
    <property type="entry name" value="S_TKc"/>
    <property type="match status" value="1"/>
</dbReference>
<dbReference type="Gene3D" id="1.10.510.10">
    <property type="entry name" value="Transferase(Phosphotransferase) domain 1"/>
    <property type="match status" value="2"/>
</dbReference>
<dbReference type="Gene3D" id="3.80.10.10">
    <property type="entry name" value="Ribonuclease Inhibitor"/>
    <property type="match status" value="2"/>
</dbReference>
<keyword evidence="12" id="KW-0325">Glycoprotein</keyword>
<organism evidence="14 15">
    <name type="scientific">Theobroma cacao</name>
    <name type="common">Cacao</name>
    <name type="synonym">Cocoa</name>
    <dbReference type="NCBI Taxonomy" id="3641"/>
    <lineage>
        <taxon>Eukaryota</taxon>
        <taxon>Viridiplantae</taxon>
        <taxon>Streptophyta</taxon>
        <taxon>Embryophyta</taxon>
        <taxon>Tracheophyta</taxon>
        <taxon>Spermatophyta</taxon>
        <taxon>Magnoliopsida</taxon>
        <taxon>eudicotyledons</taxon>
        <taxon>Gunneridae</taxon>
        <taxon>Pentapetalae</taxon>
        <taxon>rosids</taxon>
        <taxon>malvids</taxon>
        <taxon>Malvales</taxon>
        <taxon>Malvaceae</taxon>
        <taxon>Byttnerioideae</taxon>
        <taxon>Theobroma</taxon>
    </lineage>
</organism>
<dbReference type="Gramene" id="EOY10065">
    <property type="protein sequence ID" value="EOY10065"/>
    <property type="gene ID" value="TCM_025455"/>
</dbReference>
<evidence type="ECO:0000256" key="5">
    <source>
        <dbReference type="ARBA" id="ARBA00022614"/>
    </source>
</evidence>
<keyword evidence="5" id="KW-0433">Leucine-rich repeat</keyword>
<comment type="similarity">
    <text evidence="2">Belongs to the protein kinase superfamily. Ser/Thr protein kinase family.</text>
</comment>
<dbReference type="EMBL" id="CM001883">
    <property type="protein sequence ID" value="EOY10065.1"/>
    <property type="molecule type" value="Genomic_DNA"/>
</dbReference>
<feature type="domain" description="Protein kinase" evidence="13">
    <location>
        <begin position="358"/>
        <end position="563"/>
    </location>
</feature>
<comment type="similarity">
    <text evidence="3">Belongs to the RLP family.</text>
</comment>
<evidence type="ECO:0000256" key="11">
    <source>
        <dbReference type="ARBA" id="ARBA00023170"/>
    </source>
</evidence>
<accession>A0A061EY88</accession>
<gene>
    <name evidence="14" type="ORF">TCM_025455</name>
</gene>
<dbReference type="GO" id="GO:0004672">
    <property type="term" value="F:protein kinase activity"/>
    <property type="evidence" value="ECO:0007669"/>
    <property type="project" value="InterPro"/>
</dbReference>
<dbReference type="InterPro" id="IPR032675">
    <property type="entry name" value="LRR_dom_sf"/>
</dbReference>
<keyword evidence="11" id="KW-0675">Receptor</keyword>
<dbReference type="InterPro" id="IPR000719">
    <property type="entry name" value="Prot_kinase_dom"/>
</dbReference>
<dbReference type="PANTHER" id="PTHR48052:SF66">
    <property type="entry name" value="OS02G0610000 PROTEIN"/>
    <property type="match status" value="1"/>
</dbReference>
<dbReference type="Proteomes" id="UP000026915">
    <property type="component" value="Chromosome 5"/>
</dbReference>
<evidence type="ECO:0000256" key="10">
    <source>
        <dbReference type="ARBA" id="ARBA00023136"/>
    </source>
</evidence>
<evidence type="ECO:0000256" key="6">
    <source>
        <dbReference type="ARBA" id="ARBA00022692"/>
    </source>
</evidence>
<evidence type="ECO:0000313" key="15">
    <source>
        <dbReference type="Proteomes" id="UP000026915"/>
    </source>
</evidence>
<keyword evidence="4" id="KW-1003">Cell membrane</keyword>
<dbReference type="AlphaFoldDB" id="A0A061EY88"/>
<dbReference type="eggNOG" id="ENOG502QPYS">
    <property type="taxonomic scope" value="Eukaryota"/>
</dbReference>
<dbReference type="InterPro" id="IPR008271">
    <property type="entry name" value="Ser/Thr_kinase_AS"/>
</dbReference>
<proteinExistence type="inferred from homology"/>